<evidence type="ECO:0000313" key="1">
    <source>
        <dbReference type="EMBL" id="OKP12078.1"/>
    </source>
</evidence>
<keyword evidence="2" id="KW-1185">Reference proteome</keyword>
<protein>
    <submittedName>
        <fullName evidence="1">Uncharacterized protein</fullName>
    </submittedName>
</protein>
<gene>
    <name evidence="1" type="ORF">PENSUB_2436</name>
</gene>
<reference evidence="1 2" key="1">
    <citation type="submission" date="2016-10" db="EMBL/GenBank/DDBJ databases">
        <title>Genome sequence of the ascomycete fungus Penicillium subrubescens.</title>
        <authorList>
            <person name="De Vries R.P."/>
            <person name="Peng M."/>
            <person name="Dilokpimol A."/>
            <person name="Hilden K."/>
            <person name="Makela M.R."/>
            <person name="Grigoriev I."/>
            <person name="Riley R."/>
            <person name="Granchi Z."/>
        </authorList>
    </citation>
    <scope>NUCLEOTIDE SEQUENCE [LARGE SCALE GENOMIC DNA]</scope>
    <source>
        <strain evidence="1 2">CBS 132785</strain>
    </source>
</reference>
<accession>A0A1Q5UHV9</accession>
<dbReference type="EMBL" id="MNBE01000251">
    <property type="protein sequence ID" value="OKP12078.1"/>
    <property type="molecule type" value="Genomic_DNA"/>
</dbReference>
<proteinExistence type="predicted"/>
<dbReference type="AlphaFoldDB" id="A0A1Q5UHV9"/>
<evidence type="ECO:0000313" key="2">
    <source>
        <dbReference type="Proteomes" id="UP000186955"/>
    </source>
</evidence>
<comment type="caution">
    <text evidence="1">The sequence shown here is derived from an EMBL/GenBank/DDBJ whole genome shotgun (WGS) entry which is preliminary data.</text>
</comment>
<organism evidence="1 2">
    <name type="scientific">Penicillium subrubescens</name>
    <dbReference type="NCBI Taxonomy" id="1316194"/>
    <lineage>
        <taxon>Eukaryota</taxon>
        <taxon>Fungi</taxon>
        <taxon>Dikarya</taxon>
        <taxon>Ascomycota</taxon>
        <taxon>Pezizomycotina</taxon>
        <taxon>Eurotiomycetes</taxon>
        <taxon>Eurotiomycetidae</taxon>
        <taxon>Eurotiales</taxon>
        <taxon>Aspergillaceae</taxon>
        <taxon>Penicillium</taxon>
    </lineage>
</organism>
<dbReference type="Proteomes" id="UP000186955">
    <property type="component" value="Unassembled WGS sequence"/>
</dbReference>
<sequence>MAAASLGSISIHDADCASSQPNALFGAGTRTGHKARSRWVADTTKLHSAGHSEYFNLNGFRVKPLGEVPRGLVLEIFAWEIHDSEAQNVYNAWIAYTEGGYQDMQYYNFTMFRGSWGEKVNMVEIVIRPPDEHQEEVDWAFCLDDLGIEFLDRRLGE</sequence>
<name>A0A1Q5UHV9_9EURO</name>